<name>A0A178L2I2_9PSED</name>
<organism evidence="3 4">
    <name type="scientific">Pseudomonas oryzihabitans</name>
    <dbReference type="NCBI Taxonomy" id="47885"/>
    <lineage>
        <taxon>Bacteria</taxon>
        <taxon>Pseudomonadati</taxon>
        <taxon>Pseudomonadota</taxon>
        <taxon>Gammaproteobacteria</taxon>
        <taxon>Pseudomonadales</taxon>
        <taxon>Pseudomonadaceae</taxon>
        <taxon>Pseudomonas</taxon>
    </lineage>
</organism>
<accession>A0A178L2I2</accession>
<dbReference type="InterPro" id="IPR000868">
    <property type="entry name" value="Isochorismatase-like_dom"/>
</dbReference>
<dbReference type="Gene3D" id="3.40.50.850">
    <property type="entry name" value="Isochorismatase-like"/>
    <property type="match status" value="1"/>
</dbReference>
<dbReference type="InterPro" id="IPR050272">
    <property type="entry name" value="Isochorismatase-like_hydrls"/>
</dbReference>
<keyword evidence="1" id="KW-0378">Hydrolase</keyword>
<gene>
    <name evidence="3" type="ORF">A4V15_10305</name>
</gene>
<evidence type="ECO:0000256" key="1">
    <source>
        <dbReference type="ARBA" id="ARBA00022801"/>
    </source>
</evidence>
<reference evidence="3 4" key="1">
    <citation type="submission" date="2016-04" db="EMBL/GenBank/DDBJ databases">
        <title>Draft Genome Sequences of Staphylococcus capitis Strain H36, S. capitis Strain H65, S. cohnii Strain H62, S. hominis Strain H69, Mycobacterium iranicum Strain H39, Plantibacter sp. Strain H53, Pseudomonas oryzihabitans Strain H72, and Microbacterium sp. Strain H83, isolated from residential settings.</title>
        <authorList>
            <person name="Lymperopoulou D."/>
            <person name="Adams R.I."/>
            <person name="Lindow S."/>
            <person name="Coil D.A."/>
            <person name="Jospin G."/>
            <person name="Eisen J.A."/>
        </authorList>
    </citation>
    <scope>NUCLEOTIDE SEQUENCE [LARGE SCALE GENOMIC DNA]</scope>
    <source>
        <strain evidence="3 4">H72</strain>
    </source>
</reference>
<dbReference type="Pfam" id="PF00857">
    <property type="entry name" value="Isochorismatase"/>
    <property type="match status" value="1"/>
</dbReference>
<feature type="domain" description="Isochorismatase-like" evidence="2">
    <location>
        <begin position="5"/>
        <end position="147"/>
    </location>
</feature>
<dbReference type="CDD" id="cd01014">
    <property type="entry name" value="nicotinamidase_related"/>
    <property type="match status" value="1"/>
</dbReference>
<dbReference type="PANTHER" id="PTHR43540">
    <property type="entry name" value="PEROXYUREIDOACRYLATE/UREIDOACRYLATE AMIDOHYDROLASE-RELATED"/>
    <property type="match status" value="1"/>
</dbReference>
<dbReference type="EMBL" id="LWCR01000088">
    <property type="protein sequence ID" value="OAN23052.1"/>
    <property type="molecule type" value="Genomic_DNA"/>
</dbReference>
<dbReference type="PANTHER" id="PTHR43540:SF1">
    <property type="entry name" value="ISOCHORISMATASE HYDROLASE"/>
    <property type="match status" value="1"/>
</dbReference>
<dbReference type="OrthoDB" id="1157330at2"/>
<dbReference type="GO" id="GO:0016787">
    <property type="term" value="F:hydrolase activity"/>
    <property type="evidence" value="ECO:0007669"/>
    <property type="project" value="UniProtKB-KW"/>
</dbReference>
<evidence type="ECO:0000313" key="4">
    <source>
        <dbReference type="Proteomes" id="UP000078356"/>
    </source>
</evidence>
<dbReference type="AlphaFoldDB" id="A0A178L2I2"/>
<protein>
    <submittedName>
        <fullName evidence="3">Isochorismatase</fullName>
    </submittedName>
</protein>
<evidence type="ECO:0000259" key="2">
    <source>
        <dbReference type="Pfam" id="PF00857"/>
    </source>
</evidence>
<dbReference type="InterPro" id="IPR036380">
    <property type="entry name" value="Isochorismatase-like_sf"/>
</dbReference>
<dbReference type="RefSeq" id="WP_064309549.1">
    <property type="nucleotide sequence ID" value="NZ_LWCR01000088.1"/>
</dbReference>
<dbReference type="Proteomes" id="UP000078356">
    <property type="component" value="Unassembled WGS sequence"/>
</dbReference>
<proteinExistence type="predicted"/>
<dbReference type="SUPFAM" id="SSF52499">
    <property type="entry name" value="Isochorismatase-like hydrolases"/>
    <property type="match status" value="1"/>
</dbReference>
<comment type="caution">
    <text evidence="3">The sequence shown here is derived from an EMBL/GenBank/DDBJ whole genome shotgun (WGS) entry which is preliminary data.</text>
</comment>
<evidence type="ECO:0000313" key="3">
    <source>
        <dbReference type="EMBL" id="OAN23052.1"/>
    </source>
</evidence>
<sequence length="191" mass="19895">MSKHAVVVIDLQNEYLPTGKLPLTGIETAVANAARIIAHARDQGVPVIHVQHLSLSAEAPIFVPGSDGVEIQAAVVPQAGEPVVVKHYPNAFRETNLKQLLDQRGIESLVVVGAMSHMCIDAGVRAAADMGYAVTVIHDACATLDLEFGGVRVPAAQVHAALMAALAFAYATLEATDAYLASQGTASPEAP</sequence>